<comment type="caution">
    <text evidence="1">The sequence shown here is derived from an EMBL/GenBank/DDBJ whole genome shotgun (WGS) entry which is preliminary data.</text>
</comment>
<dbReference type="EMBL" id="JBHUFP010000009">
    <property type="protein sequence ID" value="MFD1806212.1"/>
    <property type="molecule type" value="Genomic_DNA"/>
</dbReference>
<name>A0ABW4NUA2_9PAST</name>
<reference evidence="2" key="1">
    <citation type="journal article" date="2019" name="Int. J. Syst. Evol. Microbiol.">
        <title>The Global Catalogue of Microorganisms (GCM) 10K type strain sequencing project: providing services to taxonomists for standard genome sequencing and annotation.</title>
        <authorList>
            <consortium name="The Broad Institute Genomics Platform"/>
            <consortium name="The Broad Institute Genome Sequencing Center for Infectious Disease"/>
            <person name="Wu L."/>
            <person name="Ma J."/>
        </authorList>
    </citation>
    <scope>NUCLEOTIDE SEQUENCE [LARGE SCALE GENOMIC DNA]</scope>
    <source>
        <strain evidence="2">CCM 7950</strain>
    </source>
</reference>
<protein>
    <submittedName>
        <fullName evidence="1">Phage tail protein</fullName>
    </submittedName>
</protein>
<accession>A0ABW4NUA2</accession>
<dbReference type="Proteomes" id="UP001597420">
    <property type="component" value="Unassembled WGS sequence"/>
</dbReference>
<evidence type="ECO:0000313" key="2">
    <source>
        <dbReference type="Proteomes" id="UP001597420"/>
    </source>
</evidence>
<gene>
    <name evidence="1" type="ORF">ACFSAV_07510</name>
</gene>
<dbReference type="Pfam" id="PF05939">
    <property type="entry name" value="Phage_min_tail"/>
    <property type="match status" value="1"/>
</dbReference>
<dbReference type="RefSeq" id="WP_379098029.1">
    <property type="nucleotide sequence ID" value="NZ_JBHUFP010000009.1"/>
</dbReference>
<sequence length="146" mass="17012">MLKKFNWKSQWGMTTEVTPNVTVTQFGDGYEQRLKNGLNYISETFNIVVRLHRIREEAEINNLMNFLLTHAGWKSFLWTPPKRIDQIVVVCDKYSTTESGVYIDFELTFRQVFEKAESKISSDDNLIDDVPDLVAILDKKLEQFNG</sequence>
<proteinExistence type="predicted"/>
<evidence type="ECO:0000313" key="1">
    <source>
        <dbReference type="EMBL" id="MFD1806212.1"/>
    </source>
</evidence>
<organism evidence="1 2">
    <name type="scientific">Pasteurella oralis</name>
    <dbReference type="NCBI Taxonomy" id="1071947"/>
    <lineage>
        <taxon>Bacteria</taxon>
        <taxon>Pseudomonadati</taxon>
        <taxon>Pseudomonadota</taxon>
        <taxon>Gammaproteobacteria</taxon>
        <taxon>Pasteurellales</taxon>
        <taxon>Pasteurellaceae</taxon>
        <taxon>Pasteurella</taxon>
    </lineage>
</organism>
<dbReference type="InterPro" id="IPR010265">
    <property type="entry name" value="Phage_lambda_TipM"/>
</dbReference>
<keyword evidence="2" id="KW-1185">Reference proteome</keyword>